<proteinExistence type="predicted"/>
<accession>A0A382FDN4</accession>
<gene>
    <name evidence="1" type="ORF">METZ01_LOCUS213643</name>
</gene>
<feature type="non-terminal residue" evidence="1">
    <location>
        <position position="1"/>
    </location>
</feature>
<dbReference type="EMBL" id="UINC01049247">
    <property type="protein sequence ID" value="SVB60789.1"/>
    <property type="molecule type" value="Genomic_DNA"/>
</dbReference>
<organism evidence="1">
    <name type="scientific">marine metagenome</name>
    <dbReference type="NCBI Taxonomy" id="408172"/>
    <lineage>
        <taxon>unclassified sequences</taxon>
        <taxon>metagenomes</taxon>
        <taxon>ecological metagenomes</taxon>
    </lineage>
</organism>
<sequence>SHIMFWIKTQDTFDQLKRYFFHKDSIIAD</sequence>
<dbReference type="AlphaFoldDB" id="A0A382FDN4"/>
<protein>
    <submittedName>
        <fullName evidence="1">Uncharacterized protein</fullName>
    </submittedName>
</protein>
<evidence type="ECO:0000313" key="1">
    <source>
        <dbReference type="EMBL" id="SVB60789.1"/>
    </source>
</evidence>
<name>A0A382FDN4_9ZZZZ</name>
<reference evidence="1" key="1">
    <citation type="submission" date="2018-05" db="EMBL/GenBank/DDBJ databases">
        <authorList>
            <person name="Lanie J.A."/>
            <person name="Ng W.-L."/>
            <person name="Kazmierczak K.M."/>
            <person name="Andrzejewski T.M."/>
            <person name="Davidsen T.M."/>
            <person name="Wayne K.J."/>
            <person name="Tettelin H."/>
            <person name="Glass J.I."/>
            <person name="Rusch D."/>
            <person name="Podicherti R."/>
            <person name="Tsui H.-C.T."/>
            <person name="Winkler M.E."/>
        </authorList>
    </citation>
    <scope>NUCLEOTIDE SEQUENCE</scope>
</reference>